<accession>A0A9P6HDS3</accession>
<dbReference type="Proteomes" id="UP000736335">
    <property type="component" value="Unassembled WGS sequence"/>
</dbReference>
<organism evidence="2 3">
    <name type="scientific">Thelephora terrestris</name>
    <dbReference type="NCBI Taxonomy" id="56493"/>
    <lineage>
        <taxon>Eukaryota</taxon>
        <taxon>Fungi</taxon>
        <taxon>Dikarya</taxon>
        <taxon>Basidiomycota</taxon>
        <taxon>Agaricomycotina</taxon>
        <taxon>Agaricomycetes</taxon>
        <taxon>Thelephorales</taxon>
        <taxon>Thelephoraceae</taxon>
        <taxon>Thelephora</taxon>
    </lineage>
</organism>
<protein>
    <submittedName>
        <fullName evidence="2">AAA domain-containing protein</fullName>
    </submittedName>
</protein>
<dbReference type="AlphaFoldDB" id="A0A9P6HDS3"/>
<dbReference type="EMBL" id="WIUZ02000007">
    <property type="protein sequence ID" value="KAF9784956.1"/>
    <property type="molecule type" value="Genomic_DNA"/>
</dbReference>
<dbReference type="OrthoDB" id="6118920at2759"/>
<dbReference type="InterPro" id="IPR027417">
    <property type="entry name" value="P-loop_NTPase"/>
</dbReference>
<reference evidence="2" key="1">
    <citation type="journal article" date="2020" name="Nat. Commun.">
        <title>Large-scale genome sequencing of mycorrhizal fungi provides insights into the early evolution of symbiotic traits.</title>
        <authorList>
            <person name="Miyauchi S."/>
            <person name="Kiss E."/>
            <person name="Kuo A."/>
            <person name="Drula E."/>
            <person name="Kohler A."/>
            <person name="Sanchez-Garcia M."/>
            <person name="Morin E."/>
            <person name="Andreopoulos B."/>
            <person name="Barry K.W."/>
            <person name="Bonito G."/>
            <person name="Buee M."/>
            <person name="Carver A."/>
            <person name="Chen C."/>
            <person name="Cichocki N."/>
            <person name="Clum A."/>
            <person name="Culley D."/>
            <person name="Crous P.W."/>
            <person name="Fauchery L."/>
            <person name="Girlanda M."/>
            <person name="Hayes R.D."/>
            <person name="Keri Z."/>
            <person name="LaButti K."/>
            <person name="Lipzen A."/>
            <person name="Lombard V."/>
            <person name="Magnuson J."/>
            <person name="Maillard F."/>
            <person name="Murat C."/>
            <person name="Nolan M."/>
            <person name="Ohm R.A."/>
            <person name="Pangilinan J."/>
            <person name="Pereira M.F."/>
            <person name="Perotto S."/>
            <person name="Peter M."/>
            <person name="Pfister S."/>
            <person name="Riley R."/>
            <person name="Sitrit Y."/>
            <person name="Stielow J.B."/>
            <person name="Szollosi G."/>
            <person name="Zifcakova L."/>
            <person name="Stursova M."/>
            <person name="Spatafora J.W."/>
            <person name="Tedersoo L."/>
            <person name="Vaario L.M."/>
            <person name="Yamada A."/>
            <person name="Yan M."/>
            <person name="Wang P."/>
            <person name="Xu J."/>
            <person name="Bruns T."/>
            <person name="Baldrian P."/>
            <person name="Vilgalys R."/>
            <person name="Dunand C."/>
            <person name="Henrissat B."/>
            <person name="Grigoriev I.V."/>
            <person name="Hibbett D."/>
            <person name="Nagy L.G."/>
            <person name="Martin F.M."/>
        </authorList>
    </citation>
    <scope>NUCLEOTIDE SEQUENCE</scope>
    <source>
        <strain evidence="2">UH-Tt-Lm1</strain>
    </source>
</reference>
<evidence type="ECO:0000313" key="2">
    <source>
        <dbReference type="EMBL" id="KAF9784956.1"/>
    </source>
</evidence>
<feature type="domain" description="NadR/Ttd14 AAA" evidence="1">
    <location>
        <begin position="11"/>
        <end position="180"/>
    </location>
</feature>
<name>A0A9P6HDS3_9AGAM</name>
<reference evidence="2" key="2">
    <citation type="submission" date="2020-11" db="EMBL/GenBank/DDBJ databases">
        <authorList>
            <consortium name="DOE Joint Genome Institute"/>
            <person name="Kuo A."/>
            <person name="Miyauchi S."/>
            <person name="Kiss E."/>
            <person name="Drula E."/>
            <person name="Kohler A."/>
            <person name="Sanchez-Garcia M."/>
            <person name="Andreopoulos B."/>
            <person name="Barry K.W."/>
            <person name="Bonito G."/>
            <person name="Buee M."/>
            <person name="Carver A."/>
            <person name="Chen C."/>
            <person name="Cichocki N."/>
            <person name="Clum A."/>
            <person name="Culley D."/>
            <person name="Crous P.W."/>
            <person name="Fauchery L."/>
            <person name="Girlanda M."/>
            <person name="Hayes R."/>
            <person name="Keri Z."/>
            <person name="Labutti K."/>
            <person name="Lipzen A."/>
            <person name="Lombard V."/>
            <person name="Magnuson J."/>
            <person name="Maillard F."/>
            <person name="Morin E."/>
            <person name="Murat C."/>
            <person name="Nolan M."/>
            <person name="Ohm R."/>
            <person name="Pangilinan J."/>
            <person name="Pereira M."/>
            <person name="Perotto S."/>
            <person name="Peter M."/>
            <person name="Riley R."/>
            <person name="Sitrit Y."/>
            <person name="Stielow B."/>
            <person name="Szollosi G."/>
            <person name="Zifcakova L."/>
            <person name="Stursova M."/>
            <person name="Spatafora J.W."/>
            <person name="Tedersoo L."/>
            <person name="Vaario L.-M."/>
            <person name="Yamada A."/>
            <person name="Yan M."/>
            <person name="Wang P."/>
            <person name="Xu J."/>
            <person name="Bruns T."/>
            <person name="Baldrian P."/>
            <person name="Vilgalys R."/>
            <person name="Henrissat B."/>
            <person name="Grigoriev I.V."/>
            <person name="Hibbett D."/>
            <person name="Nagy L.G."/>
            <person name="Martin F.M."/>
        </authorList>
    </citation>
    <scope>NUCLEOTIDE SEQUENCE</scope>
    <source>
        <strain evidence="2">UH-Tt-Lm1</strain>
    </source>
</reference>
<gene>
    <name evidence="2" type="ORF">BJ322DRAFT_798845</name>
</gene>
<dbReference type="Pfam" id="PF13521">
    <property type="entry name" value="AAA_28"/>
    <property type="match status" value="1"/>
</dbReference>
<keyword evidence="3" id="KW-1185">Reference proteome</keyword>
<dbReference type="SUPFAM" id="SSF52540">
    <property type="entry name" value="P-loop containing nucleoside triphosphate hydrolases"/>
    <property type="match status" value="1"/>
</dbReference>
<evidence type="ECO:0000313" key="3">
    <source>
        <dbReference type="Proteomes" id="UP000736335"/>
    </source>
</evidence>
<proteinExistence type="predicted"/>
<dbReference type="InterPro" id="IPR038727">
    <property type="entry name" value="NadR/Ttd14_AAA_dom"/>
</dbReference>
<sequence>MQTNSTIRTLYLIGPSSTGKSTLFRAIAKNMRLDPGQCVTEVARTVMKNTGFSRKTVGDIEMQRTIMEAQLEREQVARSVAGSSAVRVVLSDRSAVDPIAYAVLTAATEDEARARMRVLVDTSEFQAALRRYREGMFILFKPVPEWLVDDGVRSTDKQGQSSEVFPEVLKELGIPYVELGEEIKDLQARVAFAKRLIGQVVRASFFLLRNRVNILISSSLKGMRV</sequence>
<comment type="caution">
    <text evidence="2">The sequence shown here is derived from an EMBL/GenBank/DDBJ whole genome shotgun (WGS) entry which is preliminary data.</text>
</comment>
<evidence type="ECO:0000259" key="1">
    <source>
        <dbReference type="Pfam" id="PF13521"/>
    </source>
</evidence>
<dbReference type="Gene3D" id="3.40.50.300">
    <property type="entry name" value="P-loop containing nucleotide triphosphate hydrolases"/>
    <property type="match status" value="1"/>
</dbReference>